<evidence type="ECO:0000313" key="1">
    <source>
        <dbReference type="EMBL" id="VYT17975.1"/>
    </source>
</evidence>
<proteinExistence type="predicted"/>
<accession>A0A6N2UHD4</accession>
<reference evidence="1" key="1">
    <citation type="submission" date="2019-11" db="EMBL/GenBank/DDBJ databases">
        <authorList>
            <person name="Feng L."/>
        </authorList>
    </citation>
    <scope>NUCLEOTIDE SEQUENCE</scope>
    <source>
        <strain evidence="1">BgluceraseaLFYP119</strain>
    </source>
</reference>
<dbReference type="EMBL" id="CACRST010000019">
    <property type="protein sequence ID" value="VYT17975.1"/>
    <property type="molecule type" value="Genomic_DNA"/>
</dbReference>
<name>A0A6N2UHD4_9FIRM</name>
<gene>
    <name evidence="1" type="ORF">BGLFYP119_02133</name>
</gene>
<dbReference type="AlphaFoldDB" id="A0A6N2UHD4"/>
<protein>
    <submittedName>
        <fullName evidence="1">Uncharacterized protein</fullName>
    </submittedName>
</protein>
<organism evidence="1">
    <name type="scientific">Blautia glucerasea</name>
    <dbReference type="NCBI Taxonomy" id="536633"/>
    <lineage>
        <taxon>Bacteria</taxon>
        <taxon>Bacillati</taxon>
        <taxon>Bacillota</taxon>
        <taxon>Clostridia</taxon>
        <taxon>Lachnospirales</taxon>
        <taxon>Lachnospiraceae</taxon>
        <taxon>Blautia</taxon>
    </lineage>
</organism>
<sequence>MLEKRYRSTFPSAGAVFPVPFLFSKMVPRNFTGTPHFEIYFVSLLIT</sequence>